<evidence type="ECO:0000313" key="3">
    <source>
        <dbReference type="Proteomes" id="UP000594260"/>
    </source>
</evidence>
<dbReference type="InParanoid" id="A0A7M7J7J7"/>
<accession>A0A7M7J7J7</accession>
<evidence type="ECO:0000256" key="1">
    <source>
        <dbReference type="SAM" id="MobiDB-lite"/>
    </source>
</evidence>
<dbReference type="EnsemblMetazoa" id="XM_022792222">
    <property type="protein sequence ID" value="XP_022647957"/>
    <property type="gene ID" value="LOC111244795"/>
</dbReference>
<dbReference type="KEGG" id="vde:111244795"/>
<organism evidence="2 3">
    <name type="scientific">Varroa destructor</name>
    <name type="common">Honeybee mite</name>
    <dbReference type="NCBI Taxonomy" id="109461"/>
    <lineage>
        <taxon>Eukaryota</taxon>
        <taxon>Metazoa</taxon>
        <taxon>Ecdysozoa</taxon>
        <taxon>Arthropoda</taxon>
        <taxon>Chelicerata</taxon>
        <taxon>Arachnida</taxon>
        <taxon>Acari</taxon>
        <taxon>Parasitiformes</taxon>
        <taxon>Mesostigmata</taxon>
        <taxon>Gamasina</taxon>
        <taxon>Dermanyssoidea</taxon>
        <taxon>Varroidae</taxon>
        <taxon>Varroa</taxon>
    </lineage>
</organism>
<keyword evidence="3" id="KW-1185">Reference proteome</keyword>
<dbReference type="Proteomes" id="UP000594260">
    <property type="component" value="Unplaced"/>
</dbReference>
<dbReference type="AlphaFoldDB" id="A0A7M7J7J7"/>
<evidence type="ECO:0000313" key="2">
    <source>
        <dbReference type="EnsemblMetazoa" id="XP_022647957"/>
    </source>
</evidence>
<proteinExistence type="predicted"/>
<name>A0A7M7J7J7_VARDE</name>
<feature type="region of interest" description="Disordered" evidence="1">
    <location>
        <begin position="1"/>
        <end position="22"/>
    </location>
</feature>
<dbReference type="OrthoDB" id="10506913at2759"/>
<reference evidence="2" key="1">
    <citation type="submission" date="2021-01" db="UniProtKB">
        <authorList>
            <consortium name="EnsemblMetazoa"/>
        </authorList>
    </citation>
    <scope>IDENTIFICATION</scope>
</reference>
<dbReference type="GeneID" id="111244795"/>
<dbReference type="RefSeq" id="XP_022647957.1">
    <property type="nucleotide sequence ID" value="XM_022792222.1"/>
</dbReference>
<feature type="region of interest" description="Disordered" evidence="1">
    <location>
        <begin position="44"/>
        <end position="65"/>
    </location>
</feature>
<sequence length="218" mass="24507">MDDLKKNEAPHRGEVSSIQTEVSRTQRFVPRVIPLGIRGKPIVAESSAASHDRGGPSLNIARRSHQPRVSIIRRVSPITAPGVYARSGRPRCIVRPYVPPPNLVPPVAPSPFVAMRRPLAPFDNNARPTRPTPTRRHVSAEIPSPSMAVDQAVCKPRQLLPGQIPVCYPLDRLHNALVKFLGERYLNLLDEFHRDHPHLLDIDDETMRRYLYLDFPGI</sequence>
<protein>
    <submittedName>
        <fullName evidence="2">Uncharacterized protein</fullName>
    </submittedName>
</protein>
<feature type="region of interest" description="Disordered" evidence="1">
    <location>
        <begin position="121"/>
        <end position="140"/>
    </location>
</feature>
<feature type="compositionally biased region" description="Basic and acidic residues" evidence="1">
    <location>
        <begin position="1"/>
        <end position="14"/>
    </location>
</feature>